<dbReference type="FunFam" id="3.40.1030.10:FF:000003">
    <property type="entry name" value="Pyrimidine-nucleoside phosphorylase"/>
    <property type="match status" value="1"/>
</dbReference>
<dbReference type="Gene3D" id="1.20.970.10">
    <property type="entry name" value="Transferase, Pyrimidine Nucleoside Phosphorylase, Chain C"/>
    <property type="match status" value="1"/>
</dbReference>
<dbReference type="Pfam" id="PF02885">
    <property type="entry name" value="Glycos_trans_3N"/>
    <property type="match status" value="1"/>
</dbReference>
<dbReference type="InterPro" id="IPR035902">
    <property type="entry name" value="Nuc_phospho_transferase"/>
</dbReference>
<reference evidence="7" key="1">
    <citation type="journal article" date="2020" name="bioRxiv">
        <title>Chromosome-level reference genome of the European wasp spider Argiope bruennichi: a resource for studies on range expansion and evolutionary adaptation.</title>
        <authorList>
            <person name="Sheffer M.M."/>
            <person name="Hoppe A."/>
            <person name="Krehenwinkel H."/>
            <person name="Uhl G."/>
            <person name="Kuss A.W."/>
            <person name="Jensen L."/>
            <person name="Jensen C."/>
            <person name="Gillespie R.G."/>
            <person name="Hoff K.J."/>
            <person name="Prost S."/>
        </authorList>
    </citation>
    <scope>NUCLEOTIDE SEQUENCE</scope>
</reference>
<evidence type="ECO:0000259" key="5">
    <source>
        <dbReference type="Pfam" id="PF00591"/>
    </source>
</evidence>
<dbReference type="AlphaFoldDB" id="A0A8T0F388"/>
<comment type="similarity">
    <text evidence="1">Belongs to the thymidine/pyrimidine-nucleoside phosphorylase family.</text>
</comment>
<feature type="domain" description="Glycosyl transferase family 3" evidence="5">
    <location>
        <begin position="91"/>
        <end position="314"/>
    </location>
</feature>
<dbReference type="OrthoDB" id="445007at2759"/>
<dbReference type="Gene3D" id="3.40.1030.10">
    <property type="entry name" value="Nucleoside phosphorylase/phosphoribosyltransferase catalytic domain"/>
    <property type="match status" value="1"/>
</dbReference>
<dbReference type="GO" id="GO:0006213">
    <property type="term" value="P:pyrimidine nucleoside metabolic process"/>
    <property type="evidence" value="ECO:0007669"/>
    <property type="project" value="InterPro"/>
</dbReference>
<dbReference type="GO" id="GO:0004645">
    <property type="term" value="F:1,4-alpha-oligoglucan phosphorylase activity"/>
    <property type="evidence" value="ECO:0007669"/>
    <property type="project" value="InterPro"/>
</dbReference>
<dbReference type="GO" id="GO:0016763">
    <property type="term" value="F:pentosyltransferase activity"/>
    <property type="evidence" value="ECO:0007669"/>
    <property type="project" value="InterPro"/>
</dbReference>
<accession>A0A8T0F388</accession>
<evidence type="ECO:0000256" key="4">
    <source>
        <dbReference type="ARBA" id="ARBA00022679"/>
    </source>
</evidence>
<keyword evidence="3" id="KW-0328">Glycosyltransferase</keyword>
<dbReference type="InterPro" id="IPR000312">
    <property type="entry name" value="Glycosyl_Trfase_fam3"/>
</dbReference>
<gene>
    <name evidence="7" type="ORF">HNY73_010524</name>
</gene>
<comment type="subunit">
    <text evidence="2">Homodimer.</text>
</comment>
<evidence type="ECO:0000259" key="6">
    <source>
        <dbReference type="Pfam" id="PF02885"/>
    </source>
</evidence>
<sequence>MGDYKLRKIIEKKKIGEELTSEDIDYFVLAVTKTIKKTSDNNEEEIADRCQIGAMLMAIYLKGFSDFETNQLTLKMRDSGHMFQWPDELKNRIVDKHSTGGVGDKISLILVPALAACGLLIPMISGRSLDHTGGTLDKLEAIKNFSSSLEEKEIQDSIASIGCCIAGQTDNCIPADKVLYACRDMTSTVDYPPLIISSIVSKKLSENPQVIVYDVKFGKGAIFKTKEDALETAKGLVKASRPVKAVALLTSMEGPLGMGIGDSLEVLEAVDCLKGGGPKDIIELVEALGGELLRLTIGGNREKISESLKNGTALRKFHDMVINQHADPETARELCYGDANKALRGETPHITNFIHSGENGFIEDIDPLVLGKVWKEEYSYSNRNPRVGFLLKKSLGDEIKQGDVWMEFHHQRDEIMPDQRTLLSNAITVRYGIAPQRVQRKLTDKIIYMKNDSLMIEDY</sequence>
<dbReference type="GO" id="GO:0005829">
    <property type="term" value="C:cytosol"/>
    <property type="evidence" value="ECO:0007669"/>
    <property type="project" value="TreeGrafter"/>
</dbReference>
<evidence type="ECO:0000256" key="3">
    <source>
        <dbReference type="ARBA" id="ARBA00022676"/>
    </source>
</evidence>
<dbReference type="PANTHER" id="PTHR10515:SF0">
    <property type="entry name" value="THYMIDINE PHOSPHORYLASE"/>
    <property type="match status" value="1"/>
</dbReference>
<evidence type="ECO:0000256" key="2">
    <source>
        <dbReference type="ARBA" id="ARBA00011738"/>
    </source>
</evidence>
<dbReference type="Pfam" id="PF00591">
    <property type="entry name" value="Glycos_transf_3"/>
    <property type="match status" value="1"/>
</dbReference>
<dbReference type="InterPro" id="IPR036320">
    <property type="entry name" value="Glycosyl_Trfase_fam3_N_dom_sf"/>
</dbReference>
<dbReference type="OMA" id="QMVASIM"/>
<keyword evidence="4" id="KW-0808">Transferase</keyword>
<dbReference type="PANTHER" id="PTHR10515">
    <property type="entry name" value="THYMIDINE PHOSPHORYLASE"/>
    <property type="match status" value="1"/>
</dbReference>
<dbReference type="Proteomes" id="UP000807504">
    <property type="component" value="Unassembled WGS sequence"/>
</dbReference>
<dbReference type="InterPro" id="IPR017459">
    <property type="entry name" value="Glycosyl_Trfase_fam3_N_dom"/>
</dbReference>
<dbReference type="SUPFAM" id="SSF52418">
    <property type="entry name" value="Nucleoside phosphorylase/phosphoribosyltransferase catalytic domain"/>
    <property type="match status" value="1"/>
</dbReference>
<name>A0A8T0F388_ARGBR</name>
<evidence type="ECO:0000313" key="8">
    <source>
        <dbReference type="Proteomes" id="UP000807504"/>
    </source>
</evidence>
<proteinExistence type="inferred from homology"/>
<reference evidence="7" key="2">
    <citation type="submission" date="2020-06" db="EMBL/GenBank/DDBJ databases">
        <authorList>
            <person name="Sheffer M."/>
        </authorList>
    </citation>
    <scope>NUCLEOTIDE SEQUENCE</scope>
</reference>
<dbReference type="SUPFAM" id="SSF47648">
    <property type="entry name" value="Nucleoside phosphorylase/phosphoribosyltransferase N-terminal domain"/>
    <property type="match status" value="1"/>
</dbReference>
<dbReference type="NCBIfam" id="NF004490">
    <property type="entry name" value="PRK05820.1"/>
    <property type="match status" value="1"/>
</dbReference>
<keyword evidence="8" id="KW-1185">Reference proteome</keyword>
<evidence type="ECO:0000313" key="7">
    <source>
        <dbReference type="EMBL" id="KAF8784912.1"/>
    </source>
</evidence>
<dbReference type="Gene3D" id="3.90.1170.30">
    <property type="entry name" value="Pyrimidine nucleoside phosphorylase-like, C-terminal domain"/>
    <property type="match status" value="1"/>
</dbReference>
<dbReference type="EMBL" id="JABXBU010000030">
    <property type="protein sequence ID" value="KAF8784912.1"/>
    <property type="molecule type" value="Genomic_DNA"/>
</dbReference>
<dbReference type="SUPFAM" id="SSF54680">
    <property type="entry name" value="Pyrimidine nucleoside phosphorylase C-terminal domain"/>
    <property type="match status" value="1"/>
</dbReference>
<protein>
    <submittedName>
        <fullName evidence="7">Thymidine phosphorylase like protein</fullName>
    </submittedName>
</protein>
<feature type="domain" description="Glycosyl transferase family 3 N-terminal" evidence="6">
    <location>
        <begin position="8"/>
        <end position="80"/>
    </location>
</feature>
<evidence type="ECO:0000256" key="1">
    <source>
        <dbReference type="ARBA" id="ARBA00006915"/>
    </source>
</evidence>
<organism evidence="7 8">
    <name type="scientific">Argiope bruennichi</name>
    <name type="common">Wasp spider</name>
    <name type="synonym">Aranea bruennichi</name>
    <dbReference type="NCBI Taxonomy" id="94029"/>
    <lineage>
        <taxon>Eukaryota</taxon>
        <taxon>Metazoa</taxon>
        <taxon>Ecdysozoa</taxon>
        <taxon>Arthropoda</taxon>
        <taxon>Chelicerata</taxon>
        <taxon>Arachnida</taxon>
        <taxon>Araneae</taxon>
        <taxon>Araneomorphae</taxon>
        <taxon>Entelegynae</taxon>
        <taxon>Araneoidea</taxon>
        <taxon>Araneidae</taxon>
        <taxon>Argiope</taxon>
    </lineage>
</organism>
<dbReference type="GO" id="GO:0006206">
    <property type="term" value="P:pyrimidine nucleobase metabolic process"/>
    <property type="evidence" value="ECO:0007669"/>
    <property type="project" value="InterPro"/>
</dbReference>
<comment type="caution">
    <text evidence="7">The sequence shown here is derived from an EMBL/GenBank/DDBJ whole genome shotgun (WGS) entry which is preliminary data.</text>
</comment>
<dbReference type="InterPro" id="IPR000053">
    <property type="entry name" value="Thymidine/pyrmidine_PPase"/>
</dbReference>
<dbReference type="InterPro" id="IPR036566">
    <property type="entry name" value="PYNP-like_C_sf"/>
</dbReference>